<evidence type="ECO:0000259" key="8">
    <source>
        <dbReference type="PROSITE" id="PS50858"/>
    </source>
</evidence>
<evidence type="ECO:0000313" key="9">
    <source>
        <dbReference type="EMBL" id="KAG0151205.1"/>
    </source>
</evidence>
<comment type="similarity">
    <text evidence="2">Belongs to the TFB1 family.</text>
</comment>
<organism evidence="9 10">
    <name type="scientific">Cronartium quercuum f. sp. fusiforme G11</name>
    <dbReference type="NCBI Taxonomy" id="708437"/>
    <lineage>
        <taxon>Eukaryota</taxon>
        <taxon>Fungi</taxon>
        <taxon>Dikarya</taxon>
        <taxon>Basidiomycota</taxon>
        <taxon>Pucciniomycotina</taxon>
        <taxon>Pucciniomycetes</taxon>
        <taxon>Pucciniales</taxon>
        <taxon>Coleosporiaceae</taxon>
        <taxon>Cronartium</taxon>
    </lineage>
</organism>
<evidence type="ECO:0000256" key="5">
    <source>
        <dbReference type="ARBA" id="ARBA00023163"/>
    </source>
</evidence>
<dbReference type="AlphaFoldDB" id="A0A9P6NXE4"/>
<dbReference type="InterPro" id="IPR011993">
    <property type="entry name" value="PH-like_dom_sf"/>
</dbReference>
<name>A0A9P6NXE4_9BASI</name>
<dbReference type="InterPro" id="IPR035925">
    <property type="entry name" value="BSD_dom_sf"/>
</dbReference>
<feature type="domain" description="BSD" evidence="8">
    <location>
        <begin position="225"/>
        <end position="276"/>
    </location>
</feature>
<dbReference type="GO" id="GO:0006289">
    <property type="term" value="P:nucleotide-excision repair"/>
    <property type="evidence" value="ECO:0007669"/>
    <property type="project" value="InterPro"/>
</dbReference>
<dbReference type="InterPro" id="IPR027079">
    <property type="entry name" value="Tfb1/GTF2H1"/>
</dbReference>
<dbReference type="InterPro" id="IPR013876">
    <property type="entry name" value="TFIIH_BTF_p62_N"/>
</dbReference>
<dbReference type="PROSITE" id="PS50858">
    <property type="entry name" value="BSD"/>
    <property type="match status" value="1"/>
</dbReference>
<dbReference type="Pfam" id="PF03909">
    <property type="entry name" value="BSD"/>
    <property type="match status" value="1"/>
</dbReference>
<keyword evidence="6" id="KW-0539">Nucleus</keyword>
<accession>A0A9P6NXE4</accession>
<dbReference type="Proteomes" id="UP000886653">
    <property type="component" value="Unassembled WGS sequence"/>
</dbReference>
<dbReference type="SMART" id="SM00751">
    <property type="entry name" value="BSD"/>
    <property type="match status" value="2"/>
</dbReference>
<evidence type="ECO:0000256" key="7">
    <source>
        <dbReference type="SAM" id="MobiDB-lite"/>
    </source>
</evidence>
<keyword evidence="4" id="KW-0805">Transcription regulation</keyword>
<proteinExistence type="inferred from homology"/>
<dbReference type="Gene3D" id="6.10.140.1200">
    <property type="match status" value="1"/>
</dbReference>
<evidence type="ECO:0000256" key="4">
    <source>
        <dbReference type="ARBA" id="ARBA00023015"/>
    </source>
</evidence>
<comment type="subcellular location">
    <subcellularLocation>
        <location evidence="1">Nucleus</location>
    </subcellularLocation>
</comment>
<feature type="compositionally biased region" description="Polar residues" evidence="7">
    <location>
        <begin position="121"/>
        <end position="139"/>
    </location>
</feature>
<dbReference type="SUPFAM" id="SSF50729">
    <property type="entry name" value="PH domain-like"/>
    <property type="match status" value="1"/>
</dbReference>
<evidence type="ECO:0000313" key="10">
    <source>
        <dbReference type="Proteomes" id="UP000886653"/>
    </source>
</evidence>
<dbReference type="GO" id="GO:0000439">
    <property type="term" value="C:transcription factor TFIIH core complex"/>
    <property type="evidence" value="ECO:0007669"/>
    <property type="project" value="InterPro"/>
</dbReference>
<sequence length="604" mass="68211">MTATTSTSSTICSAIVSYKKKPGTLSLTNTSLIWAPKDGGTGSVTVERTRLDALFASKDGSPKVMLRICARPIETTVGNDEAVPDEVFNYTFTSPTNALGEREVLKLEVSKVIGHNRLQREQQVVQPTPTGSDPSTADAGSTLAPPPIEKGKSVDPLQDWRLKKRVLQNDSELRNLHKEMVIGGQITEGEFWDGREELLYHEARLEIQKRGRSAQMVDPRPETTDTGDITISVTPQLIHDIFEQYPVVQKAYNENVPPLSDQLFWTRYFRSKLFNRHRSSARQPGDAVKDDEIFDKYLDDDDDGIEPKNLKVHEVYKLLDLAATEEDHAETGNSNDWTMRAGIQRSSLPLMRRFNEHSQRLLNSSLGNVPERRAAGVIDGGDAGSRNYCDDTALIDLTEAREADRIVLDIQGQERYFQASSTATNSNLTSKRKRSPENEQASAKEVCKRVTSDWKMKLDRFDDDKEDINEATSEMIENITTRYEQRHGFKEGGIPSSLMSQVISTHSTAHEFLRHYWSAILPNSTNQSINPINIELNKKVLNSEEKAMKAQRMIGFLERTSERVQKLIEEAINLSVEKKFIFQALEGTIRAVEKAKRHYRERLG</sequence>
<protein>
    <recommendedName>
        <fullName evidence="8">BSD domain-containing protein</fullName>
    </recommendedName>
</protein>
<keyword evidence="10" id="KW-1185">Reference proteome</keyword>
<dbReference type="Pfam" id="PF08567">
    <property type="entry name" value="PH_TFIIH"/>
    <property type="match status" value="1"/>
</dbReference>
<dbReference type="SUPFAM" id="SSF140383">
    <property type="entry name" value="BSD domain-like"/>
    <property type="match status" value="2"/>
</dbReference>
<dbReference type="OrthoDB" id="2504407at2759"/>
<reference evidence="9" key="1">
    <citation type="submission" date="2013-11" db="EMBL/GenBank/DDBJ databases">
        <title>Genome sequence of the fusiform rust pathogen reveals effectors for host alternation and coevolution with pine.</title>
        <authorList>
            <consortium name="DOE Joint Genome Institute"/>
            <person name="Smith K."/>
            <person name="Pendleton A."/>
            <person name="Kubisiak T."/>
            <person name="Anderson C."/>
            <person name="Salamov A."/>
            <person name="Aerts A."/>
            <person name="Riley R."/>
            <person name="Clum A."/>
            <person name="Lindquist E."/>
            <person name="Ence D."/>
            <person name="Campbell M."/>
            <person name="Kronenberg Z."/>
            <person name="Feau N."/>
            <person name="Dhillon B."/>
            <person name="Hamelin R."/>
            <person name="Burleigh J."/>
            <person name="Smith J."/>
            <person name="Yandell M."/>
            <person name="Nelson C."/>
            <person name="Grigoriev I."/>
            <person name="Davis J."/>
        </authorList>
    </citation>
    <scope>NUCLEOTIDE SEQUENCE</scope>
    <source>
        <strain evidence="9">G11</strain>
    </source>
</reference>
<dbReference type="EMBL" id="MU167214">
    <property type="protein sequence ID" value="KAG0151205.1"/>
    <property type="molecule type" value="Genomic_DNA"/>
</dbReference>
<comment type="caution">
    <text evidence="9">The sequence shown here is derived from an EMBL/GenBank/DDBJ whole genome shotgun (WGS) entry which is preliminary data.</text>
</comment>
<dbReference type="PANTHER" id="PTHR12856">
    <property type="entry name" value="TRANSCRIPTION INITIATION FACTOR IIH-RELATED"/>
    <property type="match status" value="1"/>
</dbReference>
<dbReference type="Gene3D" id="2.30.29.30">
    <property type="entry name" value="Pleckstrin-homology domain (PH domain)/Phosphotyrosine-binding domain (PTB)"/>
    <property type="match status" value="1"/>
</dbReference>
<feature type="region of interest" description="Disordered" evidence="7">
    <location>
        <begin position="118"/>
        <end position="155"/>
    </location>
</feature>
<dbReference type="CDD" id="cd13229">
    <property type="entry name" value="PH_TFIIH"/>
    <property type="match status" value="1"/>
</dbReference>
<dbReference type="InterPro" id="IPR005607">
    <property type="entry name" value="BSD_dom"/>
</dbReference>
<evidence type="ECO:0000256" key="6">
    <source>
        <dbReference type="ARBA" id="ARBA00023242"/>
    </source>
</evidence>
<keyword evidence="3" id="KW-0677">Repeat</keyword>
<feature type="region of interest" description="Disordered" evidence="7">
    <location>
        <begin position="421"/>
        <end position="444"/>
    </location>
</feature>
<keyword evidence="5" id="KW-0804">Transcription</keyword>
<evidence type="ECO:0000256" key="1">
    <source>
        <dbReference type="ARBA" id="ARBA00004123"/>
    </source>
</evidence>
<evidence type="ECO:0000256" key="2">
    <source>
        <dbReference type="ARBA" id="ARBA00009448"/>
    </source>
</evidence>
<evidence type="ECO:0000256" key="3">
    <source>
        <dbReference type="ARBA" id="ARBA00022737"/>
    </source>
</evidence>
<gene>
    <name evidence="9" type="ORF">CROQUDRAFT_651423</name>
</gene>
<dbReference type="GO" id="GO:0006351">
    <property type="term" value="P:DNA-templated transcription"/>
    <property type="evidence" value="ECO:0007669"/>
    <property type="project" value="InterPro"/>
</dbReference>